<dbReference type="PANTHER" id="PTHR34069:SF2">
    <property type="entry name" value="BETA-KETOACYL-[ACYL-CARRIER-PROTEIN] SYNTHASE III"/>
    <property type="match status" value="1"/>
</dbReference>
<dbReference type="Pfam" id="PF08545">
    <property type="entry name" value="ACP_syn_III"/>
    <property type="match status" value="1"/>
</dbReference>
<organism evidence="2 3">
    <name type="scientific">Amycolatopsis dendrobii</name>
    <dbReference type="NCBI Taxonomy" id="2760662"/>
    <lineage>
        <taxon>Bacteria</taxon>
        <taxon>Bacillati</taxon>
        <taxon>Actinomycetota</taxon>
        <taxon>Actinomycetes</taxon>
        <taxon>Pseudonocardiales</taxon>
        <taxon>Pseudonocardiaceae</taxon>
        <taxon>Amycolatopsis</taxon>
    </lineage>
</organism>
<reference evidence="2 3" key="1">
    <citation type="submission" date="2020-08" db="EMBL/GenBank/DDBJ databases">
        <title>Amycolatopsis sp. nov. DR6-1 isolated from Dendrobium heterocarpum.</title>
        <authorList>
            <person name="Tedsree N."/>
            <person name="Kuncharoen N."/>
            <person name="Likhitwitayawuid K."/>
            <person name="Tanasupawat S."/>
        </authorList>
    </citation>
    <scope>NUCLEOTIDE SEQUENCE [LARGE SCALE GENOMIC DNA]</scope>
    <source>
        <strain evidence="2 3">DR6-1</strain>
    </source>
</reference>
<proteinExistence type="predicted"/>
<name>A0A7W3VWK9_9PSEU</name>
<dbReference type="PANTHER" id="PTHR34069">
    <property type="entry name" value="3-OXOACYL-[ACYL-CARRIER-PROTEIN] SYNTHASE 3"/>
    <property type="match status" value="1"/>
</dbReference>
<feature type="domain" description="Beta-ketoacyl-[acyl-carrier-protein] synthase III N-terminal" evidence="1">
    <location>
        <begin position="110"/>
        <end position="183"/>
    </location>
</feature>
<evidence type="ECO:0000313" key="2">
    <source>
        <dbReference type="EMBL" id="MBB1154445.1"/>
    </source>
</evidence>
<sequence length="340" mass="34930">MKYPESLYLSNPAVYLGERVMSAEEAVAAGSITGPSARKYGYAELRTSDLAPCDMAVLAAHTTLTGSSADPLDLGEVLHAWTYFQGHDFWSPAHYVAARIGAENAVPIGIQQMCNGGMAAVDAAAGHLLADPAAGPALITTGDRFAPPGFDRWGSDLGVCYGDGATAVVLDRVPRGRAVRLLAVETVAAARLEAMHRGNRPFSPVPRGGTEVLRPALTKRQFAAGPLAADLAKAAYSAIATALGTALAAASVSPDDPRLAGVALPRLSRNGLDEVYRPVVEDSCSAPVLDLGSRTGHLGAGDAMANLTDLLAGNPAPGSVFVLISAGAGFTWSTAVAEVV</sequence>
<dbReference type="EMBL" id="JACGZW010000004">
    <property type="protein sequence ID" value="MBB1154445.1"/>
    <property type="molecule type" value="Genomic_DNA"/>
</dbReference>
<accession>A0A7W3VWK9</accession>
<evidence type="ECO:0000313" key="3">
    <source>
        <dbReference type="Proteomes" id="UP000526734"/>
    </source>
</evidence>
<dbReference type="Gene3D" id="3.40.47.10">
    <property type="match status" value="2"/>
</dbReference>
<evidence type="ECO:0000259" key="1">
    <source>
        <dbReference type="Pfam" id="PF08545"/>
    </source>
</evidence>
<keyword evidence="3" id="KW-1185">Reference proteome</keyword>
<dbReference type="InterPro" id="IPR016039">
    <property type="entry name" value="Thiolase-like"/>
</dbReference>
<dbReference type="AlphaFoldDB" id="A0A7W3VWK9"/>
<dbReference type="Proteomes" id="UP000526734">
    <property type="component" value="Unassembled WGS sequence"/>
</dbReference>
<comment type="caution">
    <text evidence="2">The sequence shown here is derived from an EMBL/GenBank/DDBJ whole genome shotgun (WGS) entry which is preliminary data.</text>
</comment>
<protein>
    <submittedName>
        <fullName evidence="2">Ketoacyl-ACP synthase III family protein</fullName>
    </submittedName>
</protein>
<gene>
    <name evidence="2" type="ORF">H4281_14985</name>
</gene>
<dbReference type="GO" id="GO:0044550">
    <property type="term" value="P:secondary metabolite biosynthetic process"/>
    <property type="evidence" value="ECO:0007669"/>
    <property type="project" value="TreeGrafter"/>
</dbReference>
<dbReference type="InterPro" id="IPR013751">
    <property type="entry name" value="ACP_syn_III_N"/>
</dbReference>
<dbReference type="GO" id="GO:0006633">
    <property type="term" value="P:fatty acid biosynthetic process"/>
    <property type="evidence" value="ECO:0007669"/>
    <property type="project" value="InterPro"/>
</dbReference>
<dbReference type="SUPFAM" id="SSF53901">
    <property type="entry name" value="Thiolase-like"/>
    <property type="match status" value="2"/>
</dbReference>
<dbReference type="CDD" id="cd00827">
    <property type="entry name" value="init_cond_enzymes"/>
    <property type="match status" value="1"/>
</dbReference>
<dbReference type="GO" id="GO:0004315">
    <property type="term" value="F:3-oxoacyl-[acyl-carrier-protein] synthase activity"/>
    <property type="evidence" value="ECO:0007669"/>
    <property type="project" value="InterPro"/>
</dbReference>
<dbReference type="RefSeq" id="WP_182891487.1">
    <property type="nucleotide sequence ID" value="NZ_JACGZW010000004.1"/>
</dbReference>